<dbReference type="AlphaFoldDB" id="U5H4Z7"/>
<organism evidence="2">
    <name type="scientific">Microbotryum lychnidis-dioicae (strain p1A1 Lamole / MvSl-1064)</name>
    <name type="common">Anther smut fungus</name>
    <dbReference type="NCBI Taxonomy" id="683840"/>
    <lineage>
        <taxon>Eukaryota</taxon>
        <taxon>Fungi</taxon>
        <taxon>Dikarya</taxon>
        <taxon>Basidiomycota</taxon>
        <taxon>Pucciniomycotina</taxon>
        <taxon>Microbotryomycetes</taxon>
        <taxon>Microbotryales</taxon>
        <taxon>Microbotryaceae</taxon>
        <taxon>Microbotryum</taxon>
    </lineage>
</organism>
<feature type="compositionally biased region" description="Polar residues" evidence="1">
    <location>
        <begin position="161"/>
        <end position="173"/>
    </location>
</feature>
<keyword evidence="4" id="KW-1185">Reference proteome</keyword>
<dbReference type="EMBL" id="GL541660">
    <property type="protein sequence ID" value="KDE07334.1"/>
    <property type="molecule type" value="Genomic_DNA"/>
</dbReference>
<sequence>MSKYDPTSAAPAQAPRQFLDRIRLTTPAKLNHSSQQPSHSRDSSDLSYFEPGTSALPNTYAIKSASSPRASAPGPAAGARLQPRQKCASADQGRDRLAVDLAIAASLSEIEMQRKRAEREEAELCQALLESAVLARSAADPLSTGQDSSLTAQAVLAPSPVLSSPHEQGTHAATGQRGDEAVIRKPTPSEEWLSYARLRKDVALWLEGGPPEQPDTKTTTSNKMGDDYEREMLELAMRISLEEAAQLKRDRQALSTSASGTSAGLEPSSDPIVQPQARSHEEHTQAIKPRRKSVPTSIFLEDLVPLRRTRSSSEPAAPSRDLHSPTSDRLRDSPVLIQFTPSILVDKGKQVDRSYEVLDEQAWMSGELGRPYLSVDSPHEPAVFTSPTASTPDRLTPQAGPSSRVMGCPSAGQIRTAEASVALQPTICDAPSLSSDSASIEFLSPASEIPFDPLEALTVEAAQPLVSADNAADLEDPLSQFNGRPLSHVSEQSEPESEDTGEQSRLSLRGLVPLPPTVRPLEPDPALRSPSSCIPPSKDRPSPRKTVSFKDARSIGSTAQASMEAPATKSKPKRPTIAALVGSSLTAYAALAASIVSSQQFTPPRTTDPDPGTTPTGAAEDPSPDEVSFGYLTSAPGSLAVESVTVDAPFHHKSSGAFPEEIKLSAITPNRRSFAIETSRWSTLLKFMMMQGDVKLSTTSADQMAHDHPAECGVTLTFWTTESGQFILRLVIVLISIDHSIVFGQAHELNIVTHLTYDPDSTRPTQPKSKTRQVAPTSFFLPDPQLLPTRMSKFSISLFMLRHLAHIAHSTQPAKDASASYYALRSLAAAIQATPSQATQIGNSTKAGLHKFEEEDLLSRMRDRLRKLKKSPCPLNLRNLPCAQAAKGPTPAVTEESTEEAEAVFGIGSTPARGLFTIQTPTRSSFDITRGTSPTGRSRRRSSERSRPSTPISSTRTQEGGTGAPRSSIDGPRLGLGMVIRPRRVDPNGEISDLSEDETRWLPTLNKREYFFRFRD</sequence>
<name>U5H4Z7_USTV1</name>
<feature type="region of interest" description="Disordered" evidence="1">
    <location>
        <begin position="914"/>
        <end position="993"/>
    </location>
</feature>
<reference evidence="2" key="2">
    <citation type="submission" date="2010-11" db="EMBL/GenBank/DDBJ databases">
        <authorList>
            <consortium name="The Broad Institute Genome Sequencing Platform"/>
            <person name="Earl A."/>
            <person name="Ward D."/>
            <person name="Feldgarden M."/>
            <person name="Gevers D."/>
            <person name="Butler R."/>
            <person name="Young S.K."/>
            <person name="Zeng Q."/>
            <person name="Gargeya S."/>
            <person name="Fitzgerald M."/>
            <person name="Haas B."/>
            <person name="Abouelleil A."/>
            <person name="Alvarado L."/>
            <person name="Arachchi H.M."/>
            <person name="Berlin A."/>
            <person name="Brown A."/>
            <person name="Chapman S.B."/>
            <person name="Chen Z."/>
            <person name="Dunbar C."/>
            <person name="Freedman E."/>
            <person name="Gearin G."/>
            <person name="Gellesch M."/>
            <person name="Goldberg J."/>
            <person name="Griggs A."/>
            <person name="Gujja S."/>
            <person name="Heilman E."/>
            <person name="Heiman D."/>
            <person name="Howarth C."/>
            <person name="Larson L."/>
            <person name="Lui A."/>
            <person name="MacDonald P.J.P."/>
            <person name="Mehta T."/>
            <person name="Montmayeur A."/>
            <person name="Murphy C."/>
            <person name="Neiman D."/>
            <person name="Pearson M."/>
            <person name="Priest M."/>
            <person name="Roberts A."/>
            <person name="Saif S."/>
            <person name="Shea T."/>
            <person name="Shenoy N."/>
            <person name="Sisk P."/>
            <person name="Stolte C."/>
            <person name="Sykes S."/>
            <person name="White J."/>
            <person name="Yandava C."/>
            <person name="Wortman J."/>
            <person name="Nusbaum C."/>
            <person name="Birren B."/>
        </authorList>
    </citation>
    <scope>NUCLEOTIDE SEQUENCE</scope>
    <source>
        <strain evidence="2">P1A1 Lamole</strain>
    </source>
</reference>
<evidence type="ECO:0000313" key="3">
    <source>
        <dbReference type="EnsemblFungi" id="MVLG_02377T0"/>
    </source>
</evidence>
<proteinExistence type="predicted"/>
<dbReference type="EMBL" id="GL541660">
    <property type="protein sequence ID" value="KDE07335.1"/>
    <property type="molecule type" value="Genomic_DNA"/>
</dbReference>
<dbReference type="InParanoid" id="U5H4Z7"/>
<reference evidence="4" key="1">
    <citation type="submission" date="2010-11" db="EMBL/GenBank/DDBJ databases">
        <title>The genome sequence of Microbotryum violaceum strain p1A1 Lamole.</title>
        <authorList>
            <person name="Cuomo C."/>
            <person name="Perlin M."/>
            <person name="Young S.K."/>
            <person name="Zeng Q."/>
            <person name="Gargeya S."/>
            <person name="Alvarado L."/>
            <person name="Berlin A."/>
            <person name="Chapman S.B."/>
            <person name="Chen Z."/>
            <person name="Freedman E."/>
            <person name="Gellesch M."/>
            <person name="Goldberg J."/>
            <person name="Griggs A."/>
            <person name="Gujja S."/>
            <person name="Heilman E."/>
            <person name="Heiman D."/>
            <person name="Howarth C."/>
            <person name="Mehta T."/>
            <person name="Neiman D."/>
            <person name="Pearson M."/>
            <person name="Roberts A."/>
            <person name="Saif S."/>
            <person name="Shea T."/>
            <person name="Shenoy N."/>
            <person name="Sisk P."/>
            <person name="Stolte C."/>
            <person name="Sykes S."/>
            <person name="White J."/>
            <person name="Yandava C."/>
            <person name="Haas B."/>
            <person name="Nusbaum C."/>
            <person name="Birren B."/>
        </authorList>
    </citation>
    <scope>NUCLEOTIDE SEQUENCE [LARGE SCALE GENOMIC DNA]</scope>
    <source>
        <strain evidence="4">p1A1 Lamole</strain>
    </source>
</reference>
<feature type="compositionally biased region" description="Low complexity" evidence="1">
    <location>
        <begin position="64"/>
        <end position="80"/>
    </location>
</feature>
<dbReference type="EnsemblFungi" id="MVLG_02377T0">
    <property type="protein sequence ID" value="MVLG_02377T0"/>
    <property type="gene ID" value="MVLG_02377"/>
</dbReference>
<evidence type="ECO:0000313" key="4">
    <source>
        <dbReference type="Proteomes" id="UP000017200"/>
    </source>
</evidence>
<dbReference type="EMBL" id="AEIJ01000231">
    <property type="status" value="NOT_ANNOTATED_CDS"/>
    <property type="molecule type" value="Genomic_DNA"/>
</dbReference>
<feature type="region of interest" description="Disordered" evidence="1">
    <location>
        <begin position="160"/>
        <end position="186"/>
    </location>
</feature>
<feature type="compositionally biased region" description="Low complexity" evidence="1">
    <location>
        <begin position="253"/>
        <end position="265"/>
    </location>
</feature>
<dbReference type="EnsemblFungi" id="MVLG_02377T1">
    <property type="protein sequence ID" value="MVLG_02377T1"/>
    <property type="gene ID" value="MVLG_02377"/>
</dbReference>
<dbReference type="Proteomes" id="UP000017200">
    <property type="component" value="Unassembled WGS sequence"/>
</dbReference>
<accession>U5H4Z7</accession>
<reference evidence="2 4" key="3">
    <citation type="journal article" date="2015" name="BMC Genomics">
        <title>Sex and parasites: genomic and transcriptomic analysis of Microbotryum lychnidis-dioicae, the biotrophic and plant-castrating anther smut fungus.</title>
        <authorList>
            <person name="Perlin M.H."/>
            <person name="Amselem J."/>
            <person name="Fontanillas E."/>
            <person name="Toh S.S."/>
            <person name="Chen Z."/>
            <person name="Goldberg J."/>
            <person name="Duplessis S."/>
            <person name="Henrissat B."/>
            <person name="Young S."/>
            <person name="Zeng Q."/>
            <person name="Aguileta G."/>
            <person name="Petit E."/>
            <person name="Badouin H."/>
            <person name="Andrews J."/>
            <person name="Razeeq D."/>
            <person name="Gabaldon T."/>
            <person name="Quesneville H."/>
            <person name="Giraud T."/>
            <person name="Hood M.E."/>
            <person name="Schultz D.J."/>
            <person name="Cuomo C.A."/>
        </authorList>
    </citation>
    <scope>NUCLEOTIDE SEQUENCE [LARGE SCALE GENOMIC DNA]</scope>
    <source>
        <strain evidence="4">p1A1 Lamole</strain>
        <strain evidence="2">P1A1 Lamole</strain>
    </source>
</reference>
<feature type="region of interest" description="Disordered" evidence="1">
    <location>
        <begin position="383"/>
        <end position="407"/>
    </location>
</feature>
<evidence type="ECO:0000256" key="1">
    <source>
        <dbReference type="SAM" id="MobiDB-lite"/>
    </source>
</evidence>
<feature type="compositionally biased region" description="Polar residues" evidence="1">
    <location>
        <begin position="917"/>
        <end position="927"/>
    </location>
</feature>
<feature type="region of interest" description="Disordered" evidence="1">
    <location>
        <begin position="475"/>
        <end position="574"/>
    </location>
</feature>
<dbReference type="HOGENOM" id="CLU_296867_0_0_1"/>
<feature type="compositionally biased region" description="Low complexity" evidence="1">
    <location>
        <begin position="599"/>
        <end position="617"/>
    </location>
</feature>
<dbReference type="OrthoDB" id="2529379at2759"/>
<gene>
    <name evidence="2" type="ORF">MVLG_02377</name>
</gene>
<feature type="compositionally biased region" description="Basic and acidic residues" evidence="1">
    <location>
        <begin position="537"/>
        <end position="553"/>
    </location>
</feature>
<feature type="region of interest" description="Disordered" evidence="1">
    <location>
        <begin position="1"/>
        <end position="93"/>
    </location>
</feature>
<feature type="compositionally biased region" description="Low complexity" evidence="1">
    <location>
        <begin position="948"/>
        <end position="957"/>
    </location>
</feature>
<reference evidence="3" key="4">
    <citation type="submission" date="2015-06" db="UniProtKB">
        <authorList>
            <consortium name="EnsemblFungi"/>
        </authorList>
    </citation>
    <scope>IDENTIFICATION</scope>
</reference>
<protein>
    <submittedName>
        <fullName evidence="2 3">Uncharacterized protein</fullName>
    </submittedName>
</protein>
<feature type="compositionally biased region" description="Basic and acidic residues" evidence="1">
    <location>
        <begin position="320"/>
        <end position="329"/>
    </location>
</feature>
<feature type="region of interest" description="Disordered" evidence="1">
    <location>
        <begin position="599"/>
        <end position="628"/>
    </location>
</feature>
<feature type="region of interest" description="Disordered" evidence="1">
    <location>
        <begin position="250"/>
        <end position="329"/>
    </location>
</feature>
<evidence type="ECO:0000313" key="2">
    <source>
        <dbReference type="EMBL" id="KDE07335.1"/>
    </source>
</evidence>